<dbReference type="PANTHER" id="PTHR42973">
    <property type="entry name" value="BINDING OXIDOREDUCTASE, PUTATIVE (AFU_ORTHOLOGUE AFUA_1G17690)-RELATED"/>
    <property type="match status" value="1"/>
</dbReference>
<evidence type="ECO:0000256" key="5">
    <source>
        <dbReference type="ARBA" id="ARBA00023002"/>
    </source>
</evidence>
<name>A0A9W6QJY6_9PSEU</name>
<dbReference type="GO" id="GO:0071949">
    <property type="term" value="F:FAD binding"/>
    <property type="evidence" value="ECO:0007669"/>
    <property type="project" value="InterPro"/>
</dbReference>
<dbReference type="InterPro" id="IPR016169">
    <property type="entry name" value="FAD-bd_PCMH_sub2"/>
</dbReference>
<comment type="similarity">
    <text evidence="2">Belongs to the oxygen-dependent FAD-linked oxidoreductase family.</text>
</comment>
<keyword evidence="8" id="KW-1185">Reference proteome</keyword>
<evidence type="ECO:0000256" key="2">
    <source>
        <dbReference type="ARBA" id="ARBA00005466"/>
    </source>
</evidence>
<comment type="caution">
    <text evidence="7">The sequence shown here is derived from an EMBL/GenBank/DDBJ whole genome shotgun (WGS) entry which is preliminary data.</text>
</comment>
<evidence type="ECO:0000256" key="3">
    <source>
        <dbReference type="ARBA" id="ARBA00022630"/>
    </source>
</evidence>
<dbReference type="GO" id="GO:0016491">
    <property type="term" value="F:oxidoreductase activity"/>
    <property type="evidence" value="ECO:0007669"/>
    <property type="project" value="UniProtKB-KW"/>
</dbReference>
<keyword evidence="4" id="KW-0274">FAD</keyword>
<dbReference type="Gene3D" id="3.40.462.20">
    <property type="match status" value="1"/>
</dbReference>
<dbReference type="InterPro" id="IPR012951">
    <property type="entry name" value="BBE"/>
</dbReference>
<dbReference type="Proteomes" id="UP001165042">
    <property type="component" value="Unassembled WGS sequence"/>
</dbReference>
<dbReference type="PANTHER" id="PTHR42973:SF39">
    <property type="entry name" value="FAD-BINDING PCMH-TYPE DOMAIN-CONTAINING PROTEIN"/>
    <property type="match status" value="1"/>
</dbReference>
<feature type="domain" description="FAD-binding PCMH-type" evidence="6">
    <location>
        <begin position="25"/>
        <end position="205"/>
    </location>
</feature>
<dbReference type="SUPFAM" id="SSF56176">
    <property type="entry name" value="FAD-binding/transporter-associated domain-like"/>
    <property type="match status" value="1"/>
</dbReference>
<dbReference type="Pfam" id="PF01565">
    <property type="entry name" value="FAD_binding_4"/>
    <property type="match status" value="1"/>
</dbReference>
<keyword evidence="3" id="KW-0285">Flavoprotein</keyword>
<sequence>MNPATTVDAHDHRYPDLVLGHNTRFTGRPDRVHLTRSAREVARAVAEAVRTGARLGVRSGGQCFEDLVTDPAVRVLVDLSGLDRVRFDRARGAFAVEAGATLGQLHRTLFTRWGVAAPIGSCPGVGAGGHILGGGYGPLSRRFGSVVDHLHGVEVVVVDAAGDVRVVEVDRDSTGDDHDLWWAHTGGGGGNFGIATRFWLRAPDATGTAPAALLPRPPGAVLLRTFHWPWQVLTERSFSVLLRNFGEWYEEHGAPDSTRLGLFSSLVCAHRGAGAITLVVHADGTVPDAERVLAEHVAAINSGVGTAPAEGLRETLPWLRSAQVCAAIAEGGGPGARRTKVKSGYLRRGLTEAQRSTAYRWLTDPGYDNPEAALVLLGYGGRANAVAPSATALVQRDSVIKALYVTNWSSAAADDRHLAWIRHFHREVYAETGGVPAPGPHADGAYVNYPDADLADPAWNTSGLTGQELYHGSNLPRLQRIKARWDPLGVFRHRLSITAPRSSP</sequence>
<dbReference type="InterPro" id="IPR016166">
    <property type="entry name" value="FAD-bd_PCMH"/>
</dbReference>
<dbReference type="InterPro" id="IPR050416">
    <property type="entry name" value="FAD-linked_Oxidoreductase"/>
</dbReference>
<evidence type="ECO:0000313" key="8">
    <source>
        <dbReference type="Proteomes" id="UP001165042"/>
    </source>
</evidence>
<keyword evidence="5" id="KW-0560">Oxidoreductase</keyword>
<organism evidence="7 8">
    <name type="scientific">Actinokineospora globicatena</name>
    <dbReference type="NCBI Taxonomy" id="103729"/>
    <lineage>
        <taxon>Bacteria</taxon>
        <taxon>Bacillati</taxon>
        <taxon>Actinomycetota</taxon>
        <taxon>Actinomycetes</taxon>
        <taxon>Pseudonocardiales</taxon>
        <taxon>Pseudonocardiaceae</taxon>
        <taxon>Actinokineospora</taxon>
    </lineage>
</organism>
<evidence type="ECO:0000256" key="1">
    <source>
        <dbReference type="ARBA" id="ARBA00001974"/>
    </source>
</evidence>
<dbReference type="AlphaFoldDB" id="A0A9W6QJY6"/>
<gene>
    <name evidence="7" type="ORF">Aglo03_07050</name>
</gene>
<comment type="cofactor">
    <cofactor evidence="1">
        <name>FAD</name>
        <dbReference type="ChEBI" id="CHEBI:57692"/>
    </cofactor>
</comment>
<dbReference type="RefSeq" id="WP_285607432.1">
    <property type="nucleotide sequence ID" value="NZ_BSSD01000001.1"/>
</dbReference>
<reference evidence="7" key="1">
    <citation type="submission" date="2023-02" db="EMBL/GenBank/DDBJ databases">
        <title>Actinokineospora globicatena NBRC 15670.</title>
        <authorList>
            <person name="Ichikawa N."/>
            <person name="Sato H."/>
            <person name="Tonouchi N."/>
        </authorList>
    </citation>
    <scope>NUCLEOTIDE SEQUENCE</scope>
    <source>
        <strain evidence="7">NBRC 15670</strain>
    </source>
</reference>
<evidence type="ECO:0000259" key="6">
    <source>
        <dbReference type="PROSITE" id="PS51387"/>
    </source>
</evidence>
<dbReference type="InterPro" id="IPR036318">
    <property type="entry name" value="FAD-bd_PCMH-like_sf"/>
</dbReference>
<protein>
    <submittedName>
        <fullName evidence="7">FAD-linked oxidase</fullName>
    </submittedName>
</protein>
<dbReference type="EMBL" id="BSSD01000001">
    <property type="protein sequence ID" value="GLW89889.1"/>
    <property type="molecule type" value="Genomic_DNA"/>
</dbReference>
<dbReference type="Pfam" id="PF08031">
    <property type="entry name" value="BBE"/>
    <property type="match status" value="1"/>
</dbReference>
<evidence type="ECO:0000256" key="4">
    <source>
        <dbReference type="ARBA" id="ARBA00022827"/>
    </source>
</evidence>
<dbReference type="InterPro" id="IPR006094">
    <property type="entry name" value="Oxid_FAD_bind_N"/>
</dbReference>
<evidence type="ECO:0000313" key="7">
    <source>
        <dbReference type="EMBL" id="GLW89889.1"/>
    </source>
</evidence>
<dbReference type="Gene3D" id="3.30.465.10">
    <property type="match status" value="1"/>
</dbReference>
<dbReference type="PROSITE" id="PS51387">
    <property type="entry name" value="FAD_PCMH"/>
    <property type="match status" value="1"/>
</dbReference>
<accession>A0A9W6QJY6</accession>
<proteinExistence type="inferred from homology"/>